<gene>
    <name evidence="1" type="ORF">J2T04_002689</name>
</gene>
<dbReference type="Proteomes" id="UP001235513">
    <property type="component" value="Unassembled WGS sequence"/>
</dbReference>
<organism evidence="1 2">
    <name type="scientific">Chryseobacterium lathyri</name>
    <dbReference type="NCBI Taxonomy" id="395933"/>
    <lineage>
        <taxon>Bacteria</taxon>
        <taxon>Pseudomonadati</taxon>
        <taxon>Bacteroidota</taxon>
        <taxon>Flavobacteriia</taxon>
        <taxon>Flavobacteriales</taxon>
        <taxon>Weeksellaceae</taxon>
        <taxon>Chryseobacterium group</taxon>
        <taxon>Chryseobacterium</taxon>
    </lineage>
</organism>
<accession>A0ABT9SMX1</accession>
<reference evidence="1 2" key="1">
    <citation type="submission" date="2023-07" db="EMBL/GenBank/DDBJ databases">
        <title>Sorghum-associated microbial communities from plants grown in Nebraska, USA.</title>
        <authorList>
            <person name="Schachtman D."/>
        </authorList>
    </citation>
    <scope>NUCLEOTIDE SEQUENCE [LARGE SCALE GENOMIC DNA]</scope>
    <source>
        <strain evidence="1 2">CC351</strain>
    </source>
</reference>
<dbReference type="EMBL" id="JAUSRL010000004">
    <property type="protein sequence ID" value="MDP9960801.1"/>
    <property type="molecule type" value="Genomic_DNA"/>
</dbReference>
<proteinExistence type="predicted"/>
<comment type="caution">
    <text evidence="1">The sequence shown here is derived from an EMBL/GenBank/DDBJ whole genome shotgun (WGS) entry which is preliminary data.</text>
</comment>
<evidence type="ECO:0000313" key="2">
    <source>
        <dbReference type="Proteomes" id="UP001235513"/>
    </source>
</evidence>
<evidence type="ECO:0000313" key="1">
    <source>
        <dbReference type="EMBL" id="MDP9960801.1"/>
    </source>
</evidence>
<dbReference type="RefSeq" id="WP_306844353.1">
    <property type="nucleotide sequence ID" value="NZ_JAUSRL010000004.1"/>
</dbReference>
<protein>
    <submittedName>
        <fullName evidence="1">Uncharacterized protein</fullName>
    </submittedName>
</protein>
<keyword evidence="2" id="KW-1185">Reference proteome</keyword>
<sequence>MKKLSITETSFETATSVIQTRSVSYEVKYPKENTDSISQQITNKKIVL</sequence>
<name>A0ABT9SMX1_9FLAO</name>